<dbReference type="Pfam" id="PF03486">
    <property type="entry name" value="HI0933_like"/>
    <property type="match status" value="1"/>
</dbReference>
<dbReference type="SUPFAM" id="SSF160996">
    <property type="entry name" value="HI0933 insert domain-like"/>
    <property type="match status" value="1"/>
</dbReference>
<comment type="cofactor">
    <cofactor evidence="1">
        <name>FAD</name>
        <dbReference type="ChEBI" id="CHEBI:57692"/>
    </cofactor>
</comment>
<organism evidence="7 8">
    <name type="scientific">Pseudooceanicola antarcticus</name>
    <dbReference type="NCBI Taxonomy" id="1247613"/>
    <lineage>
        <taxon>Bacteria</taxon>
        <taxon>Pseudomonadati</taxon>
        <taxon>Pseudomonadota</taxon>
        <taxon>Alphaproteobacteria</taxon>
        <taxon>Rhodobacterales</taxon>
        <taxon>Paracoccaceae</taxon>
        <taxon>Pseudooceanicola</taxon>
    </lineage>
</organism>
<evidence type="ECO:0000313" key="8">
    <source>
        <dbReference type="Proteomes" id="UP000231655"/>
    </source>
</evidence>
<dbReference type="PANTHER" id="PTHR42887">
    <property type="entry name" value="OS12G0638800 PROTEIN"/>
    <property type="match status" value="1"/>
</dbReference>
<dbReference type="InterPro" id="IPR055178">
    <property type="entry name" value="RsdA/BaiN/AoA(So)-like_dom"/>
</dbReference>
<dbReference type="NCBIfam" id="TIGR03862">
    <property type="entry name" value="flavo_PP4765"/>
    <property type="match status" value="1"/>
</dbReference>
<keyword evidence="3" id="KW-0274">FAD</keyword>
<dbReference type="Proteomes" id="UP000231655">
    <property type="component" value="Unassembled WGS sequence"/>
</dbReference>
<dbReference type="Pfam" id="PF22780">
    <property type="entry name" value="HI0933_like_1st"/>
    <property type="match status" value="1"/>
</dbReference>
<evidence type="ECO:0000259" key="5">
    <source>
        <dbReference type="Pfam" id="PF22780"/>
    </source>
</evidence>
<feature type="domain" description="RsdA/BaiN/AoA(So)-like insert" evidence="5">
    <location>
        <begin position="197"/>
        <end position="337"/>
    </location>
</feature>
<protein>
    <submittedName>
        <fullName evidence="6">TIGR03862 family flavoprotein</fullName>
    </submittedName>
</protein>
<name>A0A285HP65_9RHOB</name>
<dbReference type="InterPro" id="IPR004792">
    <property type="entry name" value="BaiN-like"/>
</dbReference>
<dbReference type="OrthoDB" id="5288829at2"/>
<evidence type="ECO:0000313" key="9">
    <source>
        <dbReference type="Proteomes" id="UP000231702"/>
    </source>
</evidence>
<feature type="domain" description="RsdA/BaiN/AoA(So)-like Rossmann fold-like" evidence="4">
    <location>
        <begin position="15"/>
        <end position="389"/>
    </location>
</feature>
<dbReference type="Proteomes" id="UP000231702">
    <property type="component" value="Unassembled WGS sequence"/>
</dbReference>
<dbReference type="InterPro" id="IPR057661">
    <property type="entry name" value="RsdA/BaiN/AoA(So)_Rossmann"/>
</dbReference>
<dbReference type="Gene3D" id="1.10.8.260">
    <property type="entry name" value="HI0933 insert domain-like"/>
    <property type="match status" value="1"/>
</dbReference>
<dbReference type="PANTHER" id="PTHR42887:SF1">
    <property type="entry name" value="BLR3961 PROTEIN"/>
    <property type="match status" value="1"/>
</dbReference>
<dbReference type="RefSeq" id="WP_097144118.1">
    <property type="nucleotide sequence ID" value="NZ_OBEA01000001.1"/>
</dbReference>
<dbReference type="AlphaFoldDB" id="A0A285HP65"/>
<evidence type="ECO:0000256" key="3">
    <source>
        <dbReference type="ARBA" id="ARBA00022827"/>
    </source>
</evidence>
<proteinExistence type="predicted"/>
<evidence type="ECO:0000313" key="7">
    <source>
        <dbReference type="EMBL" id="SNY37477.1"/>
    </source>
</evidence>
<reference evidence="6 9" key="2">
    <citation type="journal article" date="2018" name="Int. J. Syst. Evol. Microbiol.">
        <title>Pseudooceanicola lipolyticus sp. nov., a marine alphaproteobacterium, reclassification of Oceanicola flagellatus as Pseudooceanicola flagellatus comb. nov. and emended description of the genus Pseudooceanicola.</title>
        <authorList>
            <person name="Huang M.-M."/>
            <person name="Guo L.-L."/>
            <person name="Wu Y.-H."/>
            <person name="Lai Q.-L."/>
            <person name="Shao Z.-Z."/>
            <person name="Wang C.-S."/>
            <person name="Wu M."/>
            <person name="Xu X.-W."/>
        </authorList>
    </citation>
    <scope>NUCLEOTIDE SEQUENCE [LARGE SCALE GENOMIC DNA]</scope>
    <source>
        <strain evidence="6 9">Ar-45</strain>
    </source>
</reference>
<sequence length="399" mass="41984">MISEDNQTVEKGETALVIGGGPAGLMAAEALAGAGLPVLVADRMPSLARKLLMAGKSGLNLTKAEPLTPMLRAYGESGDWLRPMLRDFGSDQVQAWARGLGQELFIGSTGRVFPRVMKASPLLRAWLRRLDGAGVEVATRWTWQGWDGDRVLFDTPDGPLRLAPTVTVLALGGGSWARLGSDGAWARHLEGVAPFAPSNCGFRRSWSDHMAGHFGAPVKAVTLRAGGRGSRGEFVISRGGIEGGGIYALSAPLREGAALEIDLFPDMGADTLAEKIDRLRKGESAGNRLRKLGLDGVKRALVMELLRPMPAGAELAAALKALPLALEGPQDMDRAISTAGGLTRAALDEGLMLRARPGTFAAGEMLDWDAPTGGYLLTASLATGLWAGRAAARYALSEA</sequence>
<dbReference type="InterPro" id="IPR036188">
    <property type="entry name" value="FAD/NAD-bd_sf"/>
</dbReference>
<evidence type="ECO:0000259" key="4">
    <source>
        <dbReference type="Pfam" id="PF03486"/>
    </source>
</evidence>
<evidence type="ECO:0000256" key="2">
    <source>
        <dbReference type="ARBA" id="ARBA00022630"/>
    </source>
</evidence>
<evidence type="ECO:0000313" key="6">
    <source>
        <dbReference type="EMBL" id="PJE27722.1"/>
    </source>
</evidence>
<dbReference type="InterPro" id="IPR023166">
    <property type="entry name" value="BaiN-like_dom_sf"/>
</dbReference>
<gene>
    <name evidence="6" type="ORF">CVM39_14185</name>
    <name evidence="7" type="ORF">SAMN06297129_0319</name>
</gene>
<keyword evidence="9" id="KW-1185">Reference proteome</keyword>
<dbReference type="InterPro" id="IPR022460">
    <property type="entry name" value="Flavoprotein_PP4765"/>
</dbReference>
<dbReference type="Gene3D" id="2.40.30.10">
    <property type="entry name" value="Translation factors"/>
    <property type="match status" value="1"/>
</dbReference>
<reference evidence="7 8" key="1">
    <citation type="submission" date="2017-09" db="EMBL/GenBank/DDBJ databases">
        <authorList>
            <person name="Ehlers B."/>
            <person name="Leendertz F.H."/>
        </authorList>
    </citation>
    <scope>NUCLEOTIDE SEQUENCE [LARGE SCALE GENOMIC DNA]</scope>
    <source>
        <strain evidence="7 8">CGMCC 1.12662</strain>
    </source>
</reference>
<dbReference type="EMBL" id="PGTD01000017">
    <property type="protein sequence ID" value="PJE27722.1"/>
    <property type="molecule type" value="Genomic_DNA"/>
</dbReference>
<keyword evidence="2" id="KW-0285">Flavoprotein</keyword>
<dbReference type="Gene3D" id="3.50.50.60">
    <property type="entry name" value="FAD/NAD(P)-binding domain"/>
    <property type="match status" value="1"/>
</dbReference>
<dbReference type="SUPFAM" id="SSF51905">
    <property type="entry name" value="FAD/NAD(P)-binding domain"/>
    <property type="match status" value="1"/>
</dbReference>
<dbReference type="NCBIfam" id="TIGR00275">
    <property type="entry name" value="aminoacetone oxidase family FAD-binding enzyme"/>
    <property type="match status" value="1"/>
</dbReference>
<dbReference type="EMBL" id="OBEA01000001">
    <property type="protein sequence ID" value="SNY37477.1"/>
    <property type="molecule type" value="Genomic_DNA"/>
</dbReference>
<evidence type="ECO:0000256" key="1">
    <source>
        <dbReference type="ARBA" id="ARBA00001974"/>
    </source>
</evidence>
<accession>A0A285HP65</accession>